<organism evidence="4 5">
    <name type="scientific">Pythium insidiosum</name>
    <name type="common">Pythiosis disease agent</name>
    <dbReference type="NCBI Taxonomy" id="114742"/>
    <lineage>
        <taxon>Eukaryota</taxon>
        <taxon>Sar</taxon>
        <taxon>Stramenopiles</taxon>
        <taxon>Oomycota</taxon>
        <taxon>Peronosporomycetes</taxon>
        <taxon>Pythiales</taxon>
        <taxon>Pythiaceae</taxon>
        <taxon>Pythium</taxon>
    </lineage>
</organism>
<gene>
    <name evidence="4" type="ORF">P43SY_002848</name>
</gene>
<dbReference type="PROSITE" id="PS50011">
    <property type="entry name" value="PROTEIN_KINASE_DOM"/>
    <property type="match status" value="1"/>
</dbReference>
<dbReference type="InterPro" id="IPR011009">
    <property type="entry name" value="Kinase-like_dom_sf"/>
</dbReference>
<dbReference type="EMBL" id="JAKCXM010000007">
    <property type="protein sequence ID" value="KAJ0408969.1"/>
    <property type="molecule type" value="Genomic_DNA"/>
</dbReference>
<evidence type="ECO:0000256" key="1">
    <source>
        <dbReference type="ARBA" id="ARBA00022741"/>
    </source>
</evidence>
<accession>A0AAD5M905</accession>
<proteinExistence type="predicted"/>
<evidence type="ECO:0000313" key="5">
    <source>
        <dbReference type="Proteomes" id="UP001209570"/>
    </source>
</evidence>
<dbReference type="PANTHER" id="PTHR22967:SF92">
    <property type="entry name" value="LD17053P"/>
    <property type="match status" value="1"/>
</dbReference>
<feature type="region of interest" description="Disordered" evidence="2">
    <location>
        <begin position="1"/>
        <end position="33"/>
    </location>
</feature>
<dbReference type="PROSITE" id="PS00108">
    <property type="entry name" value="PROTEIN_KINASE_ST"/>
    <property type="match status" value="1"/>
</dbReference>
<protein>
    <recommendedName>
        <fullName evidence="3">Protein kinase domain-containing protein</fullName>
    </recommendedName>
</protein>
<feature type="domain" description="Protein kinase" evidence="3">
    <location>
        <begin position="85"/>
        <end position="378"/>
    </location>
</feature>
<feature type="compositionally biased region" description="Polar residues" evidence="2">
    <location>
        <begin position="642"/>
        <end position="661"/>
    </location>
</feature>
<dbReference type="Gene3D" id="1.10.510.10">
    <property type="entry name" value="Transferase(Phosphotransferase) domain 1"/>
    <property type="match status" value="1"/>
</dbReference>
<feature type="region of interest" description="Disordered" evidence="2">
    <location>
        <begin position="763"/>
        <end position="799"/>
    </location>
</feature>
<dbReference type="PANTHER" id="PTHR22967">
    <property type="entry name" value="SERINE/THREONINE PROTEIN KINASE"/>
    <property type="match status" value="1"/>
</dbReference>
<name>A0AAD5M905_PYTIN</name>
<dbReference type="AlphaFoldDB" id="A0AAD5M905"/>
<keyword evidence="5" id="KW-1185">Reference proteome</keyword>
<dbReference type="Proteomes" id="UP001209570">
    <property type="component" value="Unassembled WGS sequence"/>
</dbReference>
<dbReference type="SMART" id="SM00220">
    <property type="entry name" value="S_TKc"/>
    <property type="match status" value="1"/>
</dbReference>
<dbReference type="GO" id="GO:0005737">
    <property type="term" value="C:cytoplasm"/>
    <property type="evidence" value="ECO:0007669"/>
    <property type="project" value="TreeGrafter"/>
</dbReference>
<dbReference type="InterPro" id="IPR000719">
    <property type="entry name" value="Prot_kinase_dom"/>
</dbReference>
<keyword evidence="1" id="KW-0547">Nucleotide-binding</keyword>
<feature type="compositionally biased region" description="Basic and acidic residues" evidence="2">
    <location>
        <begin position="1"/>
        <end position="24"/>
    </location>
</feature>
<dbReference type="InterPro" id="IPR008271">
    <property type="entry name" value="Ser/Thr_kinase_AS"/>
</dbReference>
<evidence type="ECO:0000313" key="4">
    <source>
        <dbReference type="EMBL" id="KAJ0408969.1"/>
    </source>
</evidence>
<reference evidence="4" key="1">
    <citation type="submission" date="2021-12" db="EMBL/GenBank/DDBJ databases">
        <title>Prjna785345.</title>
        <authorList>
            <person name="Rujirawat T."/>
            <person name="Krajaejun T."/>
        </authorList>
    </citation>
    <scope>NUCLEOTIDE SEQUENCE</scope>
    <source>
        <strain evidence="4">Pi057C3</strain>
    </source>
</reference>
<dbReference type="SUPFAM" id="SSF56112">
    <property type="entry name" value="Protein kinase-like (PK-like)"/>
    <property type="match status" value="1"/>
</dbReference>
<evidence type="ECO:0000256" key="2">
    <source>
        <dbReference type="SAM" id="MobiDB-lite"/>
    </source>
</evidence>
<sequence length="828" mass="91847">MMTPSRVHDDDTMDDTVHGGRDRSGAPGSGDSATSYVALTRHQRSLHAPTSICSAMTELPMLALQRMLGCFALTPTVRMQSGRTVALGAEIAQGGYSYVYHARDTSTGEHMALKKILCQTEEQVQMAKREIEMHRSFLHPNIMPLSDFAVVSIDTYTFEYYLLFPFIENGTLREMIDIALLRRMPIPERLIMDMFLKICRAVGELHARSPPLAHRDIKPENVLLTRDNEPILTDFGSVTVADVSIASRSDALALQDSAAQFSSMSYRAPELYDVGDLTHVSSVTDVWSLGCLLYAMGFGYSPFECTFSDNGDVRITECSYLAVIGHVKFPKSHNRTASFVELISVGLRILFHGEWANGAMDGYGEKEVPLQNSRHARCDLFHNLPLQSDTVAAMNHMSDRSSSSLASGSGLGSGSERRDVDVDGATASPSSPSSSPEGSTRCDCCKSCGAILELDGCGHRFHPRCIYAYPMRQCELCSTPVTAVKIFRVFKNAPNSMVRKGKWSPDEHKYANMMMKQFQLGAFPLVDGLHLRGFIANLLQCDPLRVTKKYSGHAIGKQNFYYQRQKSYCYNLHTKLQKRISNLRNHFYWHIQFRCKFGYSINIQELKAAEADYWIREFLKFADKIGQRVEFQAPSPSPPMTPVQTPTEEPLTQSQSSQPVALSSPARRTEPEVFSPPLVESEPAAPLAFSSRKEQQQPSFKLRNDASGSLSPLSFDEWNEDSSASFMDMLDGAVLDDFARHSAQLSISLSDFLAVPAKMSSSYEKHPSGAKPSAVAAAAETLAPPSSSSSSQRTKCSLGEWLREEESRWNDSMTATSWSFSLTLSDCA</sequence>
<evidence type="ECO:0000259" key="3">
    <source>
        <dbReference type="PROSITE" id="PS50011"/>
    </source>
</evidence>
<feature type="compositionally biased region" description="Low complexity" evidence="2">
    <location>
        <begin position="774"/>
        <end position="791"/>
    </location>
</feature>
<dbReference type="GO" id="GO:0004674">
    <property type="term" value="F:protein serine/threonine kinase activity"/>
    <property type="evidence" value="ECO:0007669"/>
    <property type="project" value="TreeGrafter"/>
</dbReference>
<dbReference type="Pfam" id="PF00069">
    <property type="entry name" value="Pkinase"/>
    <property type="match status" value="1"/>
</dbReference>
<dbReference type="GO" id="GO:0005524">
    <property type="term" value="F:ATP binding"/>
    <property type="evidence" value="ECO:0007669"/>
    <property type="project" value="InterPro"/>
</dbReference>
<feature type="region of interest" description="Disordered" evidence="2">
    <location>
        <begin position="631"/>
        <end position="706"/>
    </location>
</feature>
<feature type="region of interest" description="Disordered" evidence="2">
    <location>
        <begin position="397"/>
        <end position="441"/>
    </location>
</feature>
<comment type="caution">
    <text evidence="4">The sequence shown here is derived from an EMBL/GenBank/DDBJ whole genome shotgun (WGS) entry which is preliminary data.</text>
</comment>